<sequence length="113" mass="12628">MTICSCEETINEFEMLTRDTARVQQDTLKKILEINASAEYLQNFGLGGRTDAESFKSCIPLCVHSDIEPYIQRIVDGDTSPVVTGEPITNLSLRYCTQSLKFVALLCLLFTSL</sequence>
<proteinExistence type="predicted"/>
<dbReference type="AlphaFoldDB" id="A0A0E0L6B8"/>
<dbReference type="PANTHER" id="PTHR31901:SF5">
    <property type="entry name" value="JASMONOYL--L-AMINO ACID SYNTHETASE JAR1"/>
    <property type="match status" value="1"/>
</dbReference>
<dbReference type="Gramene" id="OPUNC05G25060.6">
    <property type="protein sequence ID" value="OPUNC05G25060.6"/>
    <property type="gene ID" value="OPUNC05G25060"/>
</dbReference>
<dbReference type="PANTHER" id="PTHR31901">
    <property type="entry name" value="GH3 DOMAIN-CONTAINING PROTEIN"/>
    <property type="match status" value="1"/>
</dbReference>
<dbReference type="InterPro" id="IPR004993">
    <property type="entry name" value="GH3"/>
</dbReference>
<dbReference type="HOGENOM" id="CLU_165087_0_0_1"/>
<dbReference type="Proteomes" id="UP000026962">
    <property type="component" value="Chromosome 5"/>
</dbReference>
<keyword evidence="2" id="KW-1185">Reference proteome</keyword>
<name>A0A0E0L6B8_ORYPU</name>
<dbReference type="GO" id="GO:0016881">
    <property type="term" value="F:acid-amino acid ligase activity"/>
    <property type="evidence" value="ECO:0007669"/>
    <property type="project" value="TreeGrafter"/>
</dbReference>
<dbReference type="GO" id="GO:0005737">
    <property type="term" value="C:cytoplasm"/>
    <property type="evidence" value="ECO:0007669"/>
    <property type="project" value="TreeGrafter"/>
</dbReference>
<dbReference type="Pfam" id="PF03321">
    <property type="entry name" value="GH3"/>
    <property type="match status" value="1"/>
</dbReference>
<dbReference type="EnsemblPlants" id="OPUNC05G25060.6">
    <property type="protein sequence ID" value="OPUNC05G25060.6"/>
    <property type="gene ID" value="OPUNC05G25060"/>
</dbReference>
<protein>
    <submittedName>
        <fullName evidence="1">Uncharacterized protein</fullName>
    </submittedName>
</protein>
<accession>A0A0E0L6B8</accession>
<organism evidence="1">
    <name type="scientific">Oryza punctata</name>
    <name type="common">Red rice</name>
    <dbReference type="NCBI Taxonomy" id="4537"/>
    <lineage>
        <taxon>Eukaryota</taxon>
        <taxon>Viridiplantae</taxon>
        <taxon>Streptophyta</taxon>
        <taxon>Embryophyta</taxon>
        <taxon>Tracheophyta</taxon>
        <taxon>Spermatophyta</taxon>
        <taxon>Magnoliopsida</taxon>
        <taxon>Liliopsida</taxon>
        <taxon>Poales</taxon>
        <taxon>Poaceae</taxon>
        <taxon>BOP clade</taxon>
        <taxon>Oryzoideae</taxon>
        <taxon>Oryzeae</taxon>
        <taxon>Oryzinae</taxon>
        <taxon>Oryza</taxon>
    </lineage>
</organism>
<evidence type="ECO:0000313" key="2">
    <source>
        <dbReference type="Proteomes" id="UP000026962"/>
    </source>
</evidence>
<evidence type="ECO:0000313" key="1">
    <source>
        <dbReference type="EnsemblPlants" id="OPUNC05G25060.6"/>
    </source>
</evidence>
<reference evidence="1" key="2">
    <citation type="submission" date="2018-05" db="EMBL/GenBank/DDBJ databases">
        <title>OpunRS2 (Oryza punctata Reference Sequence Version 2).</title>
        <authorList>
            <person name="Zhang J."/>
            <person name="Kudrna D."/>
            <person name="Lee S."/>
            <person name="Talag J."/>
            <person name="Welchert J."/>
            <person name="Wing R.A."/>
        </authorList>
    </citation>
    <scope>NUCLEOTIDE SEQUENCE [LARGE SCALE GENOMIC DNA]</scope>
</reference>
<reference evidence="1" key="1">
    <citation type="submission" date="2015-04" db="UniProtKB">
        <authorList>
            <consortium name="EnsemblPlants"/>
        </authorList>
    </citation>
    <scope>IDENTIFICATION</scope>
</reference>